<dbReference type="InterPro" id="IPR001138">
    <property type="entry name" value="Zn2Cys6_DnaBD"/>
</dbReference>
<dbReference type="CDD" id="cd12148">
    <property type="entry name" value="fungal_TF_MHR"/>
    <property type="match status" value="1"/>
</dbReference>
<evidence type="ECO:0000256" key="4">
    <source>
        <dbReference type="ARBA" id="ARBA00023242"/>
    </source>
</evidence>
<dbReference type="GO" id="GO:0005634">
    <property type="term" value="C:nucleus"/>
    <property type="evidence" value="ECO:0007669"/>
    <property type="project" value="TreeGrafter"/>
</dbReference>
<dbReference type="GO" id="GO:0000981">
    <property type="term" value="F:DNA-binding transcription factor activity, RNA polymerase II-specific"/>
    <property type="evidence" value="ECO:0007669"/>
    <property type="project" value="InterPro"/>
</dbReference>
<sequence>MFTTFVSMPSTTPSTSASPEPPPRPRPRQKRSQVAKACDWCRVHRIKCDNDHPCNNCKTRGGNCSNSGAMKLATLPHAYREIERLKQKVQELEKELDKERSSDSKQNMQMLPPHGIPSPPNSIGSSRSGHDTGLSGMSGLGGMSGLEFDANSIKREWEGIHISTARSPQKTWYGSASLYYFIGRLNTFLTASLHQKHSAHAMLPNSASKVLDGPTTADTSDNKNGMMVPIEDPLNVGDYLSPTQEEYFLGLFWQSYYTSNPIIDEQEFKEHYQSLWMNSDKERKPSALVDIILAMCMQYGMSFLPNVTRAHNPGSRANVNVNDATIAGRWHYRRCQSLLAADLEAPTIATLQCHILCSIYLCCGSFQNMADSACSAAVRTAYMLGLHVEPPQEMPRKERELRKRMWWTLYVLESKMSMKLGRPFLVHECNTTCTLPTDDRDVAIAAGQSFAPLGDNVTWLTWNLHNTKLLLVARSAYSAFYDTPVPNTVNVRGTIWDDLQTLGTYADMLEPHLERMDEWLRGVPMALKTGRLNGGSPFSTDLSHINIEPFAPLWLQRQRLLLELMYHNLSTNLCRPFIVFNPASTPTALSEQIALKCVGHAMQLTHIMHHVILSTSILAGWQESFQWQWNCAMTLVGYIFAYPQGTQTRAARGALDLAIAVFDNFGNNFAQAASAANVMTELSAKVDIRLAQTYEKQMMVQQSKVMIKPDEVQSVMSAGDSGYESLLDDSFTGMQGVDSLSFDNETNAEIQDILAQSIDMTFPADSYTDFEMLWANMGTIFPE</sequence>
<evidence type="ECO:0000256" key="2">
    <source>
        <dbReference type="ARBA" id="ARBA00023015"/>
    </source>
</evidence>
<keyword evidence="8" id="KW-1185">Reference proteome</keyword>
<dbReference type="Pfam" id="PF00172">
    <property type="entry name" value="Zn_clus"/>
    <property type="match status" value="1"/>
</dbReference>
<dbReference type="EMBL" id="PQXL01000048">
    <property type="protein sequence ID" value="THV53549.1"/>
    <property type="molecule type" value="Genomic_DNA"/>
</dbReference>
<reference evidence="7 8" key="1">
    <citation type="submission" date="2017-12" db="EMBL/GenBank/DDBJ databases">
        <title>Comparative genomics of Botrytis spp.</title>
        <authorList>
            <person name="Valero-Jimenez C.A."/>
            <person name="Tapia P."/>
            <person name="Veloso J."/>
            <person name="Silva-Moreno E."/>
            <person name="Staats M."/>
            <person name="Valdes J.H."/>
            <person name="Van Kan J.A.L."/>
        </authorList>
    </citation>
    <scope>NUCLEOTIDE SEQUENCE [LARGE SCALE GENOMIC DNA]</scope>
    <source>
        <strain evidence="7 8">MUCL435</strain>
    </source>
</reference>
<feature type="compositionally biased region" description="Basic and acidic residues" evidence="5">
    <location>
        <begin position="91"/>
        <end position="103"/>
    </location>
</feature>
<dbReference type="PROSITE" id="PS00463">
    <property type="entry name" value="ZN2_CY6_FUNGAL_1"/>
    <property type="match status" value="1"/>
</dbReference>
<protein>
    <recommendedName>
        <fullName evidence="6">Zn(2)-C6 fungal-type domain-containing protein</fullName>
    </recommendedName>
</protein>
<keyword evidence="2" id="KW-0805">Transcription regulation</keyword>
<comment type="caution">
    <text evidence="7">The sequence shown here is derived from an EMBL/GenBank/DDBJ whole genome shotgun (WGS) entry which is preliminary data.</text>
</comment>
<proteinExistence type="predicted"/>
<accession>A0A4S8RG55</accession>
<dbReference type="SUPFAM" id="SSF57701">
    <property type="entry name" value="Zn2/Cys6 DNA-binding domain"/>
    <property type="match status" value="1"/>
</dbReference>
<dbReference type="OrthoDB" id="2283488at2759"/>
<dbReference type="GO" id="GO:0006351">
    <property type="term" value="P:DNA-templated transcription"/>
    <property type="evidence" value="ECO:0007669"/>
    <property type="project" value="InterPro"/>
</dbReference>
<dbReference type="CDD" id="cd00067">
    <property type="entry name" value="GAL4"/>
    <property type="match status" value="1"/>
</dbReference>
<dbReference type="InterPro" id="IPR007219">
    <property type="entry name" value="XnlR_reg_dom"/>
</dbReference>
<organism evidence="7 8">
    <name type="scientific">Botrytis galanthina</name>
    <dbReference type="NCBI Taxonomy" id="278940"/>
    <lineage>
        <taxon>Eukaryota</taxon>
        <taxon>Fungi</taxon>
        <taxon>Dikarya</taxon>
        <taxon>Ascomycota</taxon>
        <taxon>Pezizomycotina</taxon>
        <taxon>Leotiomycetes</taxon>
        <taxon>Helotiales</taxon>
        <taxon>Sclerotiniaceae</taxon>
        <taxon>Botrytis</taxon>
    </lineage>
</organism>
<evidence type="ECO:0000313" key="7">
    <source>
        <dbReference type="EMBL" id="THV53549.1"/>
    </source>
</evidence>
<feature type="compositionally biased region" description="Low complexity" evidence="5">
    <location>
        <begin position="1"/>
        <end position="18"/>
    </location>
</feature>
<evidence type="ECO:0000313" key="8">
    <source>
        <dbReference type="Proteomes" id="UP000308671"/>
    </source>
</evidence>
<dbReference type="Gene3D" id="4.10.240.10">
    <property type="entry name" value="Zn(2)-C6 fungal-type DNA-binding domain"/>
    <property type="match status" value="1"/>
</dbReference>
<keyword evidence="3" id="KW-0804">Transcription</keyword>
<feature type="region of interest" description="Disordered" evidence="5">
    <location>
        <begin position="1"/>
        <end position="33"/>
    </location>
</feature>
<dbReference type="PROSITE" id="PS50048">
    <property type="entry name" value="ZN2_CY6_FUNGAL_2"/>
    <property type="match status" value="1"/>
</dbReference>
<evidence type="ECO:0000259" key="6">
    <source>
        <dbReference type="PROSITE" id="PS50048"/>
    </source>
</evidence>
<feature type="region of interest" description="Disordered" evidence="5">
    <location>
        <begin position="91"/>
        <end position="134"/>
    </location>
</feature>
<dbReference type="Pfam" id="PF04082">
    <property type="entry name" value="Fungal_trans"/>
    <property type="match status" value="1"/>
</dbReference>
<dbReference type="Proteomes" id="UP000308671">
    <property type="component" value="Unassembled WGS sequence"/>
</dbReference>
<dbReference type="PANTHER" id="PTHR47424:SF12">
    <property type="entry name" value="TRANSCRIPTION FACTOR ASQA"/>
    <property type="match status" value="1"/>
</dbReference>
<dbReference type="GO" id="GO:0000435">
    <property type="term" value="P:positive regulation of transcription from RNA polymerase II promoter by galactose"/>
    <property type="evidence" value="ECO:0007669"/>
    <property type="project" value="TreeGrafter"/>
</dbReference>
<evidence type="ECO:0000256" key="5">
    <source>
        <dbReference type="SAM" id="MobiDB-lite"/>
    </source>
</evidence>
<dbReference type="SMART" id="SM00906">
    <property type="entry name" value="Fungal_trans"/>
    <property type="match status" value="1"/>
</dbReference>
<evidence type="ECO:0000256" key="3">
    <source>
        <dbReference type="ARBA" id="ARBA00023163"/>
    </source>
</evidence>
<dbReference type="InterPro" id="IPR036864">
    <property type="entry name" value="Zn2-C6_fun-type_DNA-bd_sf"/>
</dbReference>
<feature type="domain" description="Zn(2)-C6 fungal-type" evidence="6">
    <location>
        <begin position="37"/>
        <end position="66"/>
    </location>
</feature>
<dbReference type="InterPro" id="IPR051127">
    <property type="entry name" value="Fungal_SecMet_Regulators"/>
</dbReference>
<keyword evidence="4" id="KW-0539">Nucleus</keyword>
<gene>
    <name evidence="7" type="ORF">BGAL_0048g00330</name>
</gene>
<dbReference type="GO" id="GO:0000978">
    <property type="term" value="F:RNA polymerase II cis-regulatory region sequence-specific DNA binding"/>
    <property type="evidence" value="ECO:0007669"/>
    <property type="project" value="TreeGrafter"/>
</dbReference>
<dbReference type="SMART" id="SM00066">
    <property type="entry name" value="GAL4"/>
    <property type="match status" value="1"/>
</dbReference>
<dbReference type="GO" id="GO:0008270">
    <property type="term" value="F:zinc ion binding"/>
    <property type="evidence" value="ECO:0007669"/>
    <property type="project" value="InterPro"/>
</dbReference>
<dbReference type="AlphaFoldDB" id="A0A4S8RG55"/>
<name>A0A4S8RG55_9HELO</name>
<feature type="compositionally biased region" description="Low complexity" evidence="5">
    <location>
        <begin position="121"/>
        <end position="134"/>
    </location>
</feature>
<keyword evidence="1" id="KW-0479">Metal-binding</keyword>
<evidence type="ECO:0000256" key="1">
    <source>
        <dbReference type="ARBA" id="ARBA00022723"/>
    </source>
</evidence>
<dbReference type="PANTHER" id="PTHR47424">
    <property type="entry name" value="REGULATORY PROTEIN GAL4"/>
    <property type="match status" value="1"/>
</dbReference>